<dbReference type="InterPro" id="IPR027417">
    <property type="entry name" value="P-loop_NTPase"/>
</dbReference>
<evidence type="ECO:0000256" key="3">
    <source>
        <dbReference type="ARBA" id="ARBA00022448"/>
    </source>
</evidence>
<keyword evidence="6 11" id="KW-0067">ATP-binding</keyword>
<dbReference type="InterPro" id="IPR003593">
    <property type="entry name" value="AAA+_ATPase"/>
</dbReference>
<comment type="similarity">
    <text evidence="2">Belongs to the ABC transporter superfamily.</text>
</comment>
<comment type="subcellular location">
    <subcellularLocation>
        <location evidence="1">Cell inner membrane</location>
        <topology evidence="1">Peripheral membrane protein</topology>
    </subcellularLocation>
</comment>
<dbReference type="InterPro" id="IPR003439">
    <property type="entry name" value="ABC_transporter-like_ATP-bd"/>
</dbReference>
<dbReference type="GO" id="GO:0005886">
    <property type="term" value="C:plasma membrane"/>
    <property type="evidence" value="ECO:0007669"/>
    <property type="project" value="UniProtKB-SubCell"/>
</dbReference>
<dbReference type="InterPro" id="IPR050388">
    <property type="entry name" value="ABC_Ni/Peptide_Import"/>
</dbReference>
<dbReference type="SMART" id="SM00382">
    <property type="entry name" value="AAA"/>
    <property type="match status" value="2"/>
</dbReference>
<dbReference type="NCBIfam" id="NF007739">
    <property type="entry name" value="PRK10419.1"/>
    <property type="match status" value="2"/>
</dbReference>
<dbReference type="EC" id="7.4.2.9" evidence="8"/>
<dbReference type="PROSITE" id="PS50893">
    <property type="entry name" value="ABC_TRANSPORTER_2"/>
    <property type="match status" value="2"/>
</dbReference>
<dbReference type="Pfam" id="PF08352">
    <property type="entry name" value="oligo_HPY"/>
    <property type="match status" value="2"/>
</dbReference>
<dbReference type="STRING" id="1033802.SSPSH_000502"/>
<evidence type="ECO:0000256" key="6">
    <source>
        <dbReference type="ARBA" id="ARBA00022840"/>
    </source>
</evidence>
<evidence type="ECO:0000256" key="1">
    <source>
        <dbReference type="ARBA" id="ARBA00004417"/>
    </source>
</evidence>
<dbReference type="GO" id="GO:0016887">
    <property type="term" value="F:ATP hydrolysis activity"/>
    <property type="evidence" value="ECO:0007669"/>
    <property type="project" value="InterPro"/>
</dbReference>
<feature type="domain" description="ABC transporter" evidence="10">
    <location>
        <begin position="8"/>
        <end position="259"/>
    </location>
</feature>
<keyword evidence="3" id="KW-0813">Transport</keyword>
<dbReference type="CDD" id="cd03257">
    <property type="entry name" value="ABC_NikE_OppD_transporters"/>
    <property type="match status" value="2"/>
</dbReference>
<keyword evidence="5" id="KW-0547">Nucleotide-binding</keyword>
<dbReference type="InterPro" id="IPR017871">
    <property type="entry name" value="ABC_transporter-like_CS"/>
</dbReference>
<dbReference type="NCBIfam" id="TIGR01727">
    <property type="entry name" value="oligo_HPY"/>
    <property type="match status" value="2"/>
</dbReference>
<dbReference type="RefSeq" id="WP_006914209.1">
    <property type="nucleotide sequence ID" value="NZ_AFNV02000003.1"/>
</dbReference>
<reference evidence="11 12" key="2">
    <citation type="journal article" date="2013" name="PLoS ONE">
        <title>INDIGO - INtegrated Data Warehouse of MIcrobial GenOmes with Examples from the Red Sea Extremophiles.</title>
        <authorList>
            <person name="Alam I."/>
            <person name="Antunes A."/>
            <person name="Kamau A.A."/>
            <person name="Ba Alawi W."/>
            <person name="Kalkatawi M."/>
            <person name="Stingl U."/>
            <person name="Bajic V.B."/>
        </authorList>
    </citation>
    <scope>NUCLEOTIDE SEQUENCE [LARGE SCALE GENOMIC DNA]</scope>
    <source>
        <strain evidence="11 12">E1L3A</strain>
    </source>
</reference>
<name>U2EQR7_9GAMM</name>
<dbReference type="GO" id="GO:0015833">
    <property type="term" value="P:peptide transport"/>
    <property type="evidence" value="ECO:0007669"/>
    <property type="project" value="InterPro"/>
</dbReference>
<reference evidence="11 12" key="1">
    <citation type="journal article" date="2011" name="J. Bacteriol.">
        <title>Genome sequence of Salinisphaera shabanensis, a gammaproteobacterium from the harsh, variable environment of the brine-seawater interface of the Shaban Deep in the Red Sea.</title>
        <authorList>
            <person name="Antunes A."/>
            <person name="Alam I."/>
            <person name="Bajic V.B."/>
            <person name="Stingl U."/>
        </authorList>
    </citation>
    <scope>NUCLEOTIDE SEQUENCE [LARGE SCALE GENOMIC DNA]</scope>
    <source>
        <strain evidence="11 12">E1L3A</strain>
    </source>
</reference>
<dbReference type="OrthoDB" id="9784450at2"/>
<keyword evidence="4" id="KW-1003">Cell membrane</keyword>
<evidence type="ECO:0000256" key="7">
    <source>
        <dbReference type="ARBA" id="ARBA00023136"/>
    </source>
</evidence>
<evidence type="ECO:0000256" key="2">
    <source>
        <dbReference type="ARBA" id="ARBA00005417"/>
    </source>
</evidence>
<dbReference type="GO" id="GO:0055085">
    <property type="term" value="P:transmembrane transport"/>
    <property type="evidence" value="ECO:0007669"/>
    <property type="project" value="UniProtKB-ARBA"/>
</dbReference>
<evidence type="ECO:0000256" key="9">
    <source>
        <dbReference type="ARBA" id="ARBA00047356"/>
    </source>
</evidence>
<evidence type="ECO:0000256" key="8">
    <source>
        <dbReference type="ARBA" id="ARBA00038852"/>
    </source>
</evidence>
<dbReference type="AlphaFoldDB" id="U2EQR7"/>
<proteinExistence type="inferred from homology"/>
<sequence length="671" mass="72459">MTSNPPLLEVEALRTHLDTPAGVLRAVDAVSFAIAPGETLALLGESGCGKSMTALSLMGLTPKTNTRLLDGTVRLGGEDLLSLSEAAMRERRGARIGMVFQEPMSALNPVLTVGQQIGEALATHAGLRGKARRERGLALLEEVGMPDPAARWDAYPHELSGGLKQRVVIAIALAGEPDVLIADEPTTALDVTIQAQILALLARLQRERGMALLLITHDLAVVNEVADRVAVMYAGHIVELADRETLFKAPRHPYTRKLFASLPGATQRGCQLAAIPGTVPPLTSDLPACRFADRCEYAWAACRTSAPAWQTDAGARVRCHLYDSNYRGEPLPAALAAADTTADEVKSEAEPETLLEARDVAVHFPITRGVFKRTVGHVRAVDGIALDVKRGRTLALVGESGCGKTTLGRALARLIEPTAGTLRFGKDDLAALSGKRLRQARRHLQMVFQDPFSAMNPRMLVGEIIAEGLIAQKICQSAAARRRIAIELLDDVGLPESALDRYPHEFSGGQRQRICIARALALEPSLLICDEPTSALDVSVQAQVLNLLKRLQAERNLAYLFITHDMAVVSYLADEIAVMYLGEIVERGPATEVLDAPKHPYTQALLSAMPRVDSAKRGERIHLAGDLPSPANPPAGCRFNPRCPHVMDRCKQDNPQARSFGAGHTARCHLY</sequence>
<dbReference type="GO" id="GO:0005524">
    <property type="term" value="F:ATP binding"/>
    <property type="evidence" value="ECO:0007669"/>
    <property type="project" value="UniProtKB-KW"/>
</dbReference>
<dbReference type="InterPro" id="IPR013563">
    <property type="entry name" value="Oligopep_ABC_C"/>
</dbReference>
<dbReference type="PANTHER" id="PTHR43297">
    <property type="entry name" value="OLIGOPEPTIDE TRANSPORT ATP-BINDING PROTEIN APPD"/>
    <property type="match status" value="1"/>
</dbReference>
<dbReference type="PANTHER" id="PTHR43297:SF2">
    <property type="entry name" value="DIPEPTIDE TRANSPORT ATP-BINDING PROTEIN DPPD"/>
    <property type="match status" value="1"/>
</dbReference>
<organism evidence="11 12">
    <name type="scientific">Salinisphaera shabanensis E1L3A</name>
    <dbReference type="NCBI Taxonomy" id="1033802"/>
    <lineage>
        <taxon>Bacteria</taxon>
        <taxon>Pseudomonadati</taxon>
        <taxon>Pseudomonadota</taxon>
        <taxon>Gammaproteobacteria</taxon>
        <taxon>Salinisphaerales</taxon>
        <taxon>Salinisphaeraceae</taxon>
        <taxon>Salinisphaera</taxon>
    </lineage>
</organism>
<comment type="catalytic activity">
    <reaction evidence="9">
        <text>a dipeptide(out) + ATP + H2O = a dipeptide(in) + ADP + phosphate + H(+)</text>
        <dbReference type="Rhea" id="RHEA:23120"/>
        <dbReference type="ChEBI" id="CHEBI:15377"/>
        <dbReference type="ChEBI" id="CHEBI:15378"/>
        <dbReference type="ChEBI" id="CHEBI:30616"/>
        <dbReference type="ChEBI" id="CHEBI:43474"/>
        <dbReference type="ChEBI" id="CHEBI:90799"/>
        <dbReference type="ChEBI" id="CHEBI:456216"/>
        <dbReference type="EC" id="7.4.2.9"/>
    </reaction>
</comment>
<accession>U2EQR7</accession>
<evidence type="ECO:0000313" key="12">
    <source>
        <dbReference type="Proteomes" id="UP000006242"/>
    </source>
</evidence>
<dbReference type="PROSITE" id="PS00211">
    <property type="entry name" value="ABC_TRANSPORTER_1"/>
    <property type="match status" value="1"/>
</dbReference>
<gene>
    <name evidence="11" type="ORF">SSPSH_000502</name>
</gene>
<dbReference type="Proteomes" id="UP000006242">
    <property type="component" value="Unassembled WGS sequence"/>
</dbReference>
<dbReference type="FunFam" id="3.40.50.300:FF:000016">
    <property type="entry name" value="Oligopeptide ABC transporter ATP-binding component"/>
    <property type="match status" value="2"/>
</dbReference>
<protein>
    <recommendedName>
        <fullName evidence="8">ABC-type dipeptide transporter</fullName>
        <ecNumber evidence="8">7.4.2.9</ecNumber>
    </recommendedName>
</protein>
<evidence type="ECO:0000256" key="5">
    <source>
        <dbReference type="ARBA" id="ARBA00022741"/>
    </source>
</evidence>
<keyword evidence="7" id="KW-0472">Membrane</keyword>
<dbReference type="NCBIfam" id="NF008453">
    <property type="entry name" value="PRK11308.1"/>
    <property type="match status" value="2"/>
</dbReference>
<keyword evidence="12" id="KW-1185">Reference proteome</keyword>
<feature type="domain" description="ABC transporter" evidence="10">
    <location>
        <begin position="355"/>
        <end position="606"/>
    </location>
</feature>
<evidence type="ECO:0000259" key="10">
    <source>
        <dbReference type="PROSITE" id="PS50893"/>
    </source>
</evidence>
<comment type="caution">
    <text evidence="11">The sequence shown here is derived from an EMBL/GenBank/DDBJ whole genome shotgun (WGS) entry which is preliminary data.</text>
</comment>
<dbReference type="EMBL" id="AFNV02000003">
    <property type="protein sequence ID" value="ERJ20392.1"/>
    <property type="molecule type" value="Genomic_DNA"/>
</dbReference>
<dbReference type="Gene3D" id="3.40.50.300">
    <property type="entry name" value="P-loop containing nucleotide triphosphate hydrolases"/>
    <property type="match status" value="2"/>
</dbReference>
<evidence type="ECO:0000313" key="11">
    <source>
        <dbReference type="EMBL" id="ERJ20392.1"/>
    </source>
</evidence>
<dbReference type="SUPFAM" id="SSF52540">
    <property type="entry name" value="P-loop containing nucleoside triphosphate hydrolases"/>
    <property type="match status" value="2"/>
</dbReference>
<dbReference type="Pfam" id="PF00005">
    <property type="entry name" value="ABC_tran"/>
    <property type="match status" value="2"/>
</dbReference>
<dbReference type="eggNOG" id="COG4172">
    <property type="taxonomic scope" value="Bacteria"/>
</dbReference>
<evidence type="ECO:0000256" key="4">
    <source>
        <dbReference type="ARBA" id="ARBA00022475"/>
    </source>
</evidence>